<evidence type="ECO:0000313" key="2">
    <source>
        <dbReference type="Proteomes" id="UP001237642"/>
    </source>
</evidence>
<keyword evidence="2" id="KW-1185">Reference proteome</keyword>
<reference evidence="1" key="1">
    <citation type="submission" date="2023-02" db="EMBL/GenBank/DDBJ databases">
        <title>Genome of toxic invasive species Heracleum sosnowskyi carries increased number of genes despite the absence of recent whole-genome duplications.</title>
        <authorList>
            <person name="Schelkunov M."/>
            <person name="Shtratnikova V."/>
            <person name="Makarenko M."/>
            <person name="Klepikova A."/>
            <person name="Omelchenko D."/>
            <person name="Novikova G."/>
            <person name="Obukhova E."/>
            <person name="Bogdanov V."/>
            <person name="Penin A."/>
            <person name="Logacheva M."/>
        </authorList>
    </citation>
    <scope>NUCLEOTIDE SEQUENCE</scope>
    <source>
        <strain evidence="1">Hsosn_3</strain>
        <tissue evidence="1">Leaf</tissue>
    </source>
</reference>
<dbReference type="Proteomes" id="UP001237642">
    <property type="component" value="Unassembled WGS sequence"/>
</dbReference>
<sequence>MDRLSNVLLFLVTGEFLLDRSIVFVGVRFDKKVNIELLASIESTDCDGVRYGDKLVIFDKSVFELKDLFIVHAEIKFAEEQNYLLPNFDDFKKTLQSVKVFVKNPNMFPNNLRVGRREVTLKIV</sequence>
<name>A0AAD8H1K1_9APIA</name>
<comment type="caution">
    <text evidence="1">The sequence shown here is derived from an EMBL/GenBank/DDBJ whole genome shotgun (WGS) entry which is preliminary data.</text>
</comment>
<gene>
    <name evidence="1" type="ORF">POM88_051244</name>
</gene>
<dbReference type="AlphaFoldDB" id="A0AAD8H1K1"/>
<evidence type="ECO:0000313" key="1">
    <source>
        <dbReference type="EMBL" id="KAK1357988.1"/>
    </source>
</evidence>
<protein>
    <submittedName>
        <fullName evidence="1">Uncharacterized protein</fullName>
    </submittedName>
</protein>
<dbReference type="EMBL" id="JAUIZM010000011">
    <property type="protein sequence ID" value="KAK1357988.1"/>
    <property type="molecule type" value="Genomic_DNA"/>
</dbReference>
<organism evidence="1 2">
    <name type="scientific">Heracleum sosnowskyi</name>
    <dbReference type="NCBI Taxonomy" id="360622"/>
    <lineage>
        <taxon>Eukaryota</taxon>
        <taxon>Viridiplantae</taxon>
        <taxon>Streptophyta</taxon>
        <taxon>Embryophyta</taxon>
        <taxon>Tracheophyta</taxon>
        <taxon>Spermatophyta</taxon>
        <taxon>Magnoliopsida</taxon>
        <taxon>eudicotyledons</taxon>
        <taxon>Gunneridae</taxon>
        <taxon>Pentapetalae</taxon>
        <taxon>asterids</taxon>
        <taxon>campanulids</taxon>
        <taxon>Apiales</taxon>
        <taxon>Apiaceae</taxon>
        <taxon>Apioideae</taxon>
        <taxon>apioid superclade</taxon>
        <taxon>Tordylieae</taxon>
        <taxon>Tordyliinae</taxon>
        <taxon>Heracleum</taxon>
    </lineage>
</organism>
<accession>A0AAD8H1K1</accession>
<proteinExistence type="predicted"/>
<reference evidence="1" key="2">
    <citation type="submission" date="2023-05" db="EMBL/GenBank/DDBJ databases">
        <authorList>
            <person name="Schelkunov M.I."/>
        </authorList>
    </citation>
    <scope>NUCLEOTIDE SEQUENCE</scope>
    <source>
        <strain evidence="1">Hsosn_3</strain>
        <tissue evidence="1">Leaf</tissue>
    </source>
</reference>